<dbReference type="PANTHER" id="PTHR37944">
    <property type="entry name" value="PORIN B"/>
    <property type="match status" value="1"/>
</dbReference>
<dbReference type="EMBL" id="NFSB01000080">
    <property type="protein sequence ID" value="OUM30443.1"/>
    <property type="molecule type" value="Genomic_DNA"/>
</dbReference>
<comment type="caution">
    <text evidence="3">The sequence shown here is derived from an EMBL/GenBank/DDBJ whole genome shotgun (WGS) entry which is preliminary data.</text>
</comment>
<proteinExistence type="inferred from homology"/>
<dbReference type="InterPro" id="IPR052932">
    <property type="entry name" value="OprB_Porin"/>
</dbReference>
<sequence length="430" mass="46844">MSLPFRAVLISSLCSGLSLCLLPLSCALADTANLMTQPTLTGNWGGQRQKLADQGIKLTGDYTSETLSNLHGGIKRGTRYAQQIRLGAQFDLSKLLDIPDAGRVQVLINDRRGHSATEDLIGNRMSAQEIYGGEYTRLTELSYQRNLFSPHLSAKVGYMVMGTEFGGMPILANFVSAGFCAHPLTMSSGSGWGNYPTAHWGGELRYDVNPSLTLQTALFQVNPDYNARVSKAFAMPSNGTTGAILPVEAIFNNRAFLDGQYKVGWYYDTSDYPKIGDTGKSSSRTGAYLLVDQAIWRDEEDPASVLRVFGQAATSNAATSPMRRWYSLGLVKQKPFASRPHDTISFGYGRAVINPRTRDVQEAAAATTEDFAVVAGLDSGEQVLELNYGAQVTPWLLLRPDLQYYIEPGAFSGKQRGNALAAGLQIKMTF</sequence>
<protein>
    <submittedName>
        <fullName evidence="3">Carbohydrate porin</fullName>
    </submittedName>
</protein>
<gene>
    <name evidence="3" type="ORF">B8W72_16825</name>
</gene>
<keyword evidence="2" id="KW-0732">Signal</keyword>
<dbReference type="PANTHER" id="PTHR37944:SF1">
    <property type="entry name" value="PORIN B"/>
    <property type="match status" value="1"/>
</dbReference>
<evidence type="ECO:0000256" key="2">
    <source>
        <dbReference type="RuleBase" id="RU363072"/>
    </source>
</evidence>
<dbReference type="Pfam" id="PF04966">
    <property type="entry name" value="OprB"/>
    <property type="match status" value="1"/>
</dbReference>
<name>A0A1Y3L5F9_PSEPU</name>
<reference evidence="3 4" key="1">
    <citation type="submission" date="2017-05" db="EMBL/GenBank/DDBJ databases">
        <title>Whole genome sequence of Pseudomonas putida isolate 1312 commercialized as a biostimulant.</title>
        <authorList>
            <person name="Crovadore J."/>
            <person name="Blanc P."/>
            <person name="Chablais R."/>
            <person name="Cochard B."/>
            <person name="Grizard D."/>
            <person name="Lefort F."/>
        </authorList>
    </citation>
    <scope>NUCLEOTIDE SEQUENCE [LARGE SCALE GENOMIC DNA]</scope>
    <source>
        <strain evidence="3 4">1312</strain>
    </source>
</reference>
<comment type="similarity">
    <text evidence="1 2">Belongs to the OprB family.</text>
</comment>
<dbReference type="Proteomes" id="UP000196082">
    <property type="component" value="Unassembled WGS sequence"/>
</dbReference>
<dbReference type="InterPro" id="IPR007049">
    <property type="entry name" value="Carb-sel_porin_OprB"/>
</dbReference>
<dbReference type="Gene3D" id="2.40.160.180">
    <property type="entry name" value="Carbohydrate-selective porin OprB"/>
    <property type="match status" value="1"/>
</dbReference>
<evidence type="ECO:0000256" key="1">
    <source>
        <dbReference type="ARBA" id="ARBA00008769"/>
    </source>
</evidence>
<dbReference type="GO" id="GO:0016020">
    <property type="term" value="C:membrane"/>
    <property type="evidence" value="ECO:0007669"/>
    <property type="project" value="InterPro"/>
</dbReference>
<dbReference type="RefSeq" id="WP_086976852.1">
    <property type="nucleotide sequence ID" value="NZ_NFSB01000080.1"/>
</dbReference>
<evidence type="ECO:0000313" key="4">
    <source>
        <dbReference type="Proteomes" id="UP000196082"/>
    </source>
</evidence>
<dbReference type="InterPro" id="IPR038673">
    <property type="entry name" value="OprB_sf"/>
</dbReference>
<dbReference type="GO" id="GO:0008643">
    <property type="term" value="P:carbohydrate transport"/>
    <property type="evidence" value="ECO:0007669"/>
    <property type="project" value="InterPro"/>
</dbReference>
<accession>A0A1Y3L5F9</accession>
<dbReference type="GO" id="GO:0015288">
    <property type="term" value="F:porin activity"/>
    <property type="evidence" value="ECO:0007669"/>
    <property type="project" value="InterPro"/>
</dbReference>
<feature type="chain" id="PRO_5011825358" evidence="2">
    <location>
        <begin position="30"/>
        <end position="430"/>
    </location>
</feature>
<feature type="signal peptide" evidence="2">
    <location>
        <begin position="1"/>
        <end position="29"/>
    </location>
</feature>
<dbReference type="AlphaFoldDB" id="A0A1Y3L5F9"/>
<evidence type="ECO:0000313" key="3">
    <source>
        <dbReference type="EMBL" id="OUM30443.1"/>
    </source>
</evidence>
<organism evidence="3 4">
    <name type="scientific">Pseudomonas putida</name>
    <name type="common">Arthrobacter siderocapsulatus</name>
    <dbReference type="NCBI Taxonomy" id="303"/>
    <lineage>
        <taxon>Bacteria</taxon>
        <taxon>Pseudomonadati</taxon>
        <taxon>Pseudomonadota</taxon>
        <taxon>Gammaproteobacteria</taxon>
        <taxon>Pseudomonadales</taxon>
        <taxon>Pseudomonadaceae</taxon>
        <taxon>Pseudomonas</taxon>
    </lineage>
</organism>